<dbReference type="Proteomes" id="UP001143307">
    <property type="component" value="Unassembled WGS sequence"/>
</dbReference>
<dbReference type="RefSeq" id="WP_279251303.1">
    <property type="nucleotide sequence ID" value="NZ_SHNP01000001.1"/>
</dbReference>
<protein>
    <recommendedName>
        <fullName evidence="3">CheW-like domain-containing protein</fullName>
    </recommendedName>
</protein>
<gene>
    <name evidence="1" type="ORF">EYC87_01520</name>
</gene>
<evidence type="ECO:0000313" key="2">
    <source>
        <dbReference type="Proteomes" id="UP001143307"/>
    </source>
</evidence>
<evidence type="ECO:0000313" key="1">
    <source>
        <dbReference type="EMBL" id="MCX2972265.1"/>
    </source>
</evidence>
<reference evidence="1" key="1">
    <citation type="submission" date="2019-02" db="EMBL/GenBank/DDBJ databases">
        <authorList>
            <person name="Li S.-H."/>
        </authorList>
    </citation>
    <scope>NUCLEOTIDE SEQUENCE</scope>
    <source>
        <strain evidence="1">IMCC8485</strain>
    </source>
</reference>
<name>A0ABT3SQK8_9GAMM</name>
<sequence>MSEKKQRMCVLLPCASNRRWAVPQSCLAEILTLPAQGETAPACVQWRGLSIPVMDFGAQGKLPFRDAQNGTGLIAVILGVRGSGCDYWGLALRGSGLTVRHIDESECQDKPEAVQERSLAAFELDGQTYQVPDLPALQGLATEMDSAASA</sequence>
<accession>A0ABT3SQK8</accession>
<dbReference type="EMBL" id="SHNP01000001">
    <property type="protein sequence ID" value="MCX2972265.1"/>
    <property type="molecule type" value="Genomic_DNA"/>
</dbReference>
<proteinExistence type="predicted"/>
<evidence type="ECO:0008006" key="3">
    <source>
        <dbReference type="Google" id="ProtNLM"/>
    </source>
</evidence>
<comment type="caution">
    <text evidence="1">The sequence shown here is derived from an EMBL/GenBank/DDBJ whole genome shotgun (WGS) entry which is preliminary data.</text>
</comment>
<keyword evidence="2" id="KW-1185">Reference proteome</keyword>
<organism evidence="1 2">
    <name type="scientific">Candidatus Seongchinamella marina</name>
    <dbReference type="NCBI Taxonomy" id="2518990"/>
    <lineage>
        <taxon>Bacteria</taxon>
        <taxon>Pseudomonadati</taxon>
        <taxon>Pseudomonadota</taxon>
        <taxon>Gammaproteobacteria</taxon>
        <taxon>Cellvibrionales</taxon>
        <taxon>Halieaceae</taxon>
        <taxon>Seongchinamella</taxon>
    </lineage>
</organism>